<evidence type="ECO:0000313" key="4">
    <source>
        <dbReference type="Proteomes" id="UP001139648"/>
    </source>
</evidence>
<dbReference type="RefSeq" id="WP_253756976.1">
    <property type="nucleotide sequence ID" value="NZ_BAABKA010000012.1"/>
</dbReference>
<dbReference type="GO" id="GO:0070967">
    <property type="term" value="F:coenzyme F420 binding"/>
    <property type="evidence" value="ECO:0007669"/>
    <property type="project" value="TreeGrafter"/>
</dbReference>
<gene>
    <name evidence="3" type="ORF">HD597_011479</name>
</gene>
<dbReference type="Gene3D" id="2.30.110.10">
    <property type="entry name" value="Electron Transport, Fmn-binding Protein, Chain A"/>
    <property type="match status" value="1"/>
</dbReference>
<name>A0A9X2GV89_9ACTN</name>
<reference evidence="3" key="1">
    <citation type="submission" date="2022-06" db="EMBL/GenBank/DDBJ databases">
        <title>Sequencing the genomes of 1000 actinobacteria strains.</title>
        <authorList>
            <person name="Klenk H.-P."/>
        </authorList>
    </citation>
    <scope>NUCLEOTIDE SEQUENCE</scope>
    <source>
        <strain evidence="3">DSM 46694</strain>
    </source>
</reference>
<accession>A0A9X2GV89</accession>
<dbReference type="EMBL" id="JAMZEB010000002">
    <property type="protein sequence ID" value="MCP2364459.1"/>
    <property type="molecule type" value="Genomic_DNA"/>
</dbReference>
<dbReference type="Pfam" id="PF01243">
    <property type="entry name" value="PNPOx_N"/>
    <property type="match status" value="1"/>
</dbReference>
<dbReference type="AlphaFoldDB" id="A0A9X2GV89"/>
<dbReference type="InterPro" id="IPR011576">
    <property type="entry name" value="Pyridox_Oxase_N"/>
</dbReference>
<feature type="domain" description="Pyridoxamine 5'-phosphate oxidase N-terminal" evidence="2">
    <location>
        <begin position="4"/>
        <end position="129"/>
    </location>
</feature>
<organism evidence="3 4">
    <name type="scientific">Nonomuraea thailandensis</name>
    <dbReference type="NCBI Taxonomy" id="1188745"/>
    <lineage>
        <taxon>Bacteria</taxon>
        <taxon>Bacillati</taxon>
        <taxon>Actinomycetota</taxon>
        <taxon>Actinomycetes</taxon>
        <taxon>Streptosporangiales</taxon>
        <taxon>Streptosporangiaceae</taxon>
        <taxon>Nonomuraea</taxon>
    </lineage>
</organism>
<evidence type="ECO:0000313" key="3">
    <source>
        <dbReference type="EMBL" id="MCP2364459.1"/>
    </source>
</evidence>
<dbReference type="PANTHER" id="PTHR35176:SF2">
    <property type="entry name" value="F420H(2)-DEPENDENT REDUCTASE RV1155"/>
    <property type="match status" value="1"/>
</dbReference>
<evidence type="ECO:0000256" key="1">
    <source>
        <dbReference type="ARBA" id="ARBA00023002"/>
    </source>
</evidence>
<keyword evidence="1" id="KW-0560">Oxidoreductase</keyword>
<dbReference type="InterPro" id="IPR019920">
    <property type="entry name" value="F420-binding_dom_put"/>
</dbReference>
<keyword evidence="4" id="KW-1185">Reference proteome</keyword>
<dbReference type="InterPro" id="IPR012349">
    <property type="entry name" value="Split_barrel_FMN-bd"/>
</dbReference>
<protein>
    <submittedName>
        <fullName evidence="3">PPOX class probable F420-dependent enzyme</fullName>
    </submittedName>
</protein>
<comment type="caution">
    <text evidence="3">The sequence shown here is derived from an EMBL/GenBank/DDBJ whole genome shotgun (WGS) entry which is preliminary data.</text>
</comment>
<dbReference type="Proteomes" id="UP001139648">
    <property type="component" value="Unassembled WGS sequence"/>
</dbReference>
<dbReference type="GO" id="GO:0005829">
    <property type="term" value="C:cytosol"/>
    <property type="evidence" value="ECO:0007669"/>
    <property type="project" value="TreeGrafter"/>
</dbReference>
<dbReference type="GO" id="GO:0016627">
    <property type="term" value="F:oxidoreductase activity, acting on the CH-CH group of donors"/>
    <property type="evidence" value="ECO:0007669"/>
    <property type="project" value="TreeGrafter"/>
</dbReference>
<dbReference type="InterPro" id="IPR052019">
    <property type="entry name" value="F420H2_bilvrd_red/Heme_oxyg"/>
</dbReference>
<evidence type="ECO:0000259" key="2">
    <source>
        <dbReference type="Pfam" id="PF01243"/>
    </source>
</evidence>
<sequence length="135" mass="15378">MDLDKALDFLRSHHRAVLLTRHRDGRPQMSPITAGVQDGRVVISSRETASKVRNALRDPQVSLCAFTDGFFGDWIQVDGTAEIVHLPEAMEPLVTYYRDISGEHPDWDDYRAAMVRDRRVIMRITPIRVGPTRHG</sequence>
<dbReference type="PANTHER" id="PTHR35176">
    <property type="entry name" value="HEME OXYGENASE HI_0854-RELATED"/>
    <property type="match status" value="1"/>
</dbReference>
<dbReference type="SUPFAM" id="SSF50475">
    <property type="entry name" value="FMN-binding split barrel"/>
    <property type="match status" value="1"/>
</dbReference>
<proteinExistence type="predicted"/>
<dbReference type="NCBIfam" id="TIGR03618">
    <property type="entry name" value="Rv1155_F420"/>
    <property type="match status" value="1"/>
</dbReference>